<evidence type="ECO:0000313" key="2">
    <source>
        <dbReference type="EMBL" id="NMQ21049.1"/>
    </source>
</evidence>
<reference evidence="2 3" key="1">
    <citation type="submission" date="2019-03" db="EMBL/GenBank/DDBJ databases">
        <title>Metabolic reconstructions from genomes of highly enriched 'Candidatus Accumulibacter' and 'Candidatus Competibacter' bioreactor populations.</title>
        <authorList>
            <person name="Annavajhala M.K."/>
            <person name="Welles L."/>
            <person name="Abbas B."/>
            <person name="Sorokin D."/>
            <person name="Park H."/>
            <person name="Van Loosdrecht M."/>
            <person name="Chandran K."/>
        </authorList>
    </citation>
    <scope>NUCLEOTIDE SEQUENCE [LARGE SCALE GENOMIC DNA]</scope>
    <source>
        <strain evidence="2 3">SBR_G</strain>
    </source>
</reference>
<feature type="compositionally biased region" description="Basic and acidic residues" evidence="1">
    <location>
        <begin position="137"/>
        <end position="150"/>
    </location>
</feature>
<evidence type="ECO:0000256" key="1">
    <source>
        <dbReference type="SAM" id="MobiDB-lite"/>
    </source>
</evidence>
<name>A0ABX1TRB0_9GAMM</name>
<dbReference type="Proteomes" id="UP000760480">
    <property type="component" value="Unassembled WGS sequence"/>
</dbReference>
<feature type="region of interest" description="Disordered" evidence="1">
    <location>
        <begin position="1"/>
        <end position="30"/>
    </location>
</feature>
<dbReference type="EMBL" id="SPMZ01000075">
    <property type="protein sequence ID" value="NMQ21049.1"/>
    <property type="molecule type" value="Genomic_DNA"/>
</dbReference>
<gene>
    <name evidence="2" type="ORF">E4P82_18745</name>
</gene>
<evidence type="ECO:0000313" key="3">
    <source>
        <dbReference type="Proteomes" id="UP000760480"/>
    </source>
</evidence>
<feature type="compositionally biased region" description="Basic and acidic residues" evidence="1">
    <location>
        <begin position="13"/>
        <end position="23"/>
    </location>
</feature>
<evidence type="ECO:0008006" key="4">
    <source>
        <dbReference type="Google" id="ProtNLM"/>
    </source>
</evidence>
<sequence length="150" mass="16327">MRNVSKRLISPGPDEKPKRDLSGSDKTYPPILPGNPRVVWIVEGGVDALAARDLAIRRGKTPPTALASGGAGVRLFLDNPTVQTLLLHADTVVVVRDNESTEKKQAETDAGHDRQIARIEELRGSCADWRPPVGVKDVAELNQRDQHRAA</sequence>
<proteinExistence type="predicted"/>
<organism evidence="2 3">
    <name type="scientific">Candidatus Competibacter phosphatis</name>
    <dbReference type="NCBI Taxonomy" id="221280"/>
    <lineage>
        <taxon>Bacteria</taxon>
        <taxon>Pseudomonadati</taxon>
        <taxon>Pseudomonadota</taxon>
        <taxon>Gammaproteobacteria</taxon>
        <taxon>Candidatus Competibacteraceae</taxon>
        <taxon>Candidatus Competibacter</taxon>
    </lineage>
</organism>
<keyword evidence="3" id="KW-1185">Reference proteome</keyword>
<comment type="caution">
    <text evidence="2">The sequence shown here is derived from an EMBL/GenBank/DDBJ whole genome shotgun (WGS) entry which is preliminary data.</text>
</comment>
<accession>A0ABX1TRB0</accession>
<protein>
    <recommendedName>
        <fullName evidence="4">Toprim domain-containing protein</fullName>
    </recommendedName>
</protein>
<feature type="region of interest" description="Disordered" evidence="1">
    <location>
        <begin position="131"/>
        <end position="150"/>
    </location>
</feature>